<dbReference type="AlphaFoldDB" id="A0A0L7QZR5"/>
<protein>
    <submittedName>
        <fullName evidence="10">Facilitated trehalose transporter Tret1</fullName>
    </submittedName>
</protein>
<reference evidence="10 11" key="1">
    <citation type="submission" date="2015-07" db="EMBL/GenBank/DDBJ databases">
        <title>The genome of Habropoda laboriosa.</title>
        <authorList>
            <person name="Pan H."/>
            <person name="Kapheim K."/>
        </authorList>
    </citation>
    <scope>NUCLEOTIDE SEQUENCE [LARGE SCALE GENOMIC DNA]</scope>
    <source>
        <strain evidence="10">0110345459</strain>
    </source>
</reference>
<dbReference type="OrthoDB" id="6133115at2759"/>
<feature type="transmembrane region" description="Helical" evidence="8">
    <location>
        <begin position="56"/>
        <end position="75"/>
    </location>
</feature>
<dbReference type="InterPro" id="IPR005828">
    <property type="entry name" value="MFS_sugar_transport-like"/>
</dbReference>
<feature type="transmembrane region" description="Helical" evidence="8">
    <location>
        <begin position="261"/>
        <end position="281"/>
    </location>
</feature>
<name>A0A0L7QZR5_9HYME</name>
<evidence type="ECO:0000256" key="7">
    <source>
        <dbReference type="ARBA" id="ARBA00023136"/>
    </source>
</evidence>
<evidence type="ECO:0000256" key="8">
    <source>
        <dbReference type="SAM" id="Phobius"/>
    </source>
</evidence>
<evidence type="ECO:0000256" key="6">
    <source>
        <dbReference type="ARBA" id="ARBA00022989"/>
    </source>
</evidence>
<keyword evidence="2" id="KW-0813">Transport</keyword>
<feature type="transmembrane region" description="Helical" evidence="8">
    <location>
        <begin position="138"/>
        <end position="159"/>
    </location>
</feature>
<feature type="transmembrane region" description="Helical" evidence="8">
    <location>
        <begin position="26"/>
        <end position="47"/>
    </location>
</feature>
<dbReference type="Gene3D" id="1.20.1250.20">
    <property type="entry name" value="MFS general substrate transporter like domains"/>
    <property type="match status" value="1"/>
</dbReference>
<feature type="transmembrane region" description="Helical" evidence="8">
    <location>
        <begin position="288"/>
        <end position="310"/>
    </location>
</feature>
<evidence type="ECO:0000256" key="3">
    <source>
        <dbReference type="ARBA" id="ARBA00022475"/>
    </source>
</evidence>
<dbReference type="FunFam" id="1.20.1250.20:FF:000218">
    <property type="entry name" value="facilitated trehalose transporter Tret1"/>
    <property type="match status" value="1"/>
</dbReference>
<dbReference type="SUPFAM" id="SSF103473">
    <property type="entry name" value="MFS general substrate transporter"/>
    <property type="match status" value="1"/>
</dbReference>
<keyword evidence="6 8" id="KW-1133">Transmembrane helix</keyword>
<organism evidence="10 11">
    <name type="scientific">Habropoda laboriosa</name>
    <dbReference type="NCBI Taxonomy" id="597456"/>
    <lineage>
        <taxon>Eukaryota</taxon>
        <taxon>Metazoa</taxon>
        <taxon>Ecdysozoa</taxon>
        <taxon>Arthropoda</taxon>
        <taxon>Hexapoda</taxon>
        <taxon>Insecta</taxon>
        <taxon>Pterygota</taxon>
        <taxon>Neoptera</taxon>
        <taxon>Endopterygota</taxon>
        <taxon>Hymenoptera</taxon>
        <taxon>Apocrita</taxon>
        <taxon>Aculeata</taxon>
        <taxon>Apoidea</taxon>
        <taxon>Anthophila</taxon>
        <taxon>Apidae</taxon>
        <taxon>Habropoda</taxon>
    </lineage>
</organism>
<feature type="transmembrane region" description="Helical" evidence="8">
    <location>
        <begin position="114"/>
        <end position="132"/>
    </location>
</feature>
<evidence type="ECO:0000256" key="4">
    <source>
        <dbReference type="ARBA" id="ARBA00022597"/>
    </source>
</evidence>
<evidence type="ECO:0000256" key="5">
    <source>
        <dbReference type="ARBA" id="ARBA00022692"/>
    </source>
</evidence>
<dbReference type="Pfam" id="PF00083">
    <property type="entry name" value="Sugar_tr"/>
    <property type="match status" value="1"/>
</dbReference>
<comment type="subcellular location">
    <subcellularLocation>
        <location evidence="1">Cell membrane</location>
        <topology evidence="1">Multi-pass membrane protein</topology>
    </subcellularLocation>
</comment>
<dbReference type="EMBL" id="KQ414679">
    <property type="protein sequence ID" value="KOC64046.1"/>
    <property type="molecule type" value="Genomic_DNA"/>
</dbReference>
<dbReference type="GO" id="GO:0005886">
    <property type="term" value="C:plasma membrane"/>
    <property type="evidence" value="ECO:0007669"/>
    <property type="project" value="UniProtKB-SubCell"/>
</dbReference>
<evidence type="ECO:0000256" key="1">
    <source>
        <dbReference type="ARBA" id="ARBA00004651"/>
    </source>
</evidence>
<feature type="transmembrane region" description="Helical" evidence="8">
    <location>
        <begin position="222"/>
        <end position="241"/>
    </location>
</feature>
<gene>
    <name evidence="10" type="ORF">WH47_02044</name>
</gene>
<dbReference type="PANTHER" id="PTHR48021:SF1">
    <property type="entry name" value="GH07001P-RELATED"/>
    <property type="match status" value="1"/>
</dbReference>
<keyword evidence="4" id="KW-0762">Sugar transport</keyword>
<keyword evidence="11" id="KW-1185">Reference proteome</keyword>
<keyword evidence="3" id="KW-1003">Cell membrane</keyword>
<proteinExistence type="predicted"/>
<dbReference type="PROSITE" id="PS50850">
    <property type="entry name" value="MFS"/>
    <property type="match status" value="1"/>
</dbReference>
<feature type="transmembrane region" description="Helical" evidence="8">
    <location>
        <begin position="81"/>
        <end position="102"/>
    </location>
</feature>
<dbReference type="Proteomes" id="UP000053825">
    <property type="component" value="Unassembled WGS sequence"/>
</dbReference>
<evidence type="ECO:0000313" key="11">
    <source>
        <dbReference type="Proteomes" id="UP000053825"/>
    </source>
</evidence>
<dbReference type="GO" id="GO:0022857">
    <property type="term" value="F:transmembrane transporter activity"/>
    <property type="evidence" value="ECO:0007669"/>
    <property type="project" value="InterPro"/>
</dbReference>
<evidence type="ECO:0000259" key="9">
    <source>
        <dbReference type="PROSITE" id="PS50850"/>
    </source>
</evidence>
<sequence length="395" mass="44504">MIGWTSPYLAQLTREDSELYITEDEAAWVVSLLPFGRLFGAVIGSIIMEYYGSKRALLATGVPVMVGWICVIFANSAYWLYTSRICSGIALGMFFSCFAIYIGEIATAKIRGALVSMIINGMPVGTLLGNIMGSQTSMMCFGIISLTLNICYVTIFPFLPQSPHYHVRLNNENEAKKSIQWYNRKSDVKAELELIEDFVKSTESRSFRDKIKQILERKNRRVFTMILLLFVFMQLSGLNTVTFYMEIIVRSAQVKTIEPSTVVIISSGFGIAVGWISVYLIDLCGRKVLMVVSCSCVVMSMVILGLHFMLLDLDFDPESLEWLPILGMILFMLMSIGLVPVPRIQRECHVCDIRVHQQQNLPAVDQSHDREVRFLDIRDYDDGLSRVRGGSDTGN</sequence>
<accession>A0A0L7QZR5</accession>
<feature type="transmembrane region" description="Helical" evidence="8">
    <location>
        <begin position="322"/>
        <end position="341"/>
    </location>
</feature>
<evidence type="ECO:0000313" key="10">
    <source>
        <dbReference type="EMBL" id="KOC64046.1"/>
    </source>
</evidence>
<feature type="domain" description="Major facilitator superfamily (MFS) profile" evidence="9">
    <location>
        <begin position="1"/>
        <end position="395"/>
    </location>
</feature>
<dbReference type="STRING" id="597456.A0A0L7QZR5"/>
<keyword evidence="7 8" id="KW-0472">Membrane</keyword>
<dbReference type="InterPro" id="IPR050549">
    <property type="entry name" value="MFS_Trehalose_Transporter"/>
</dbReference>
<dbReference type="InterPro" id="IPR020846">
    <property type="entry name" value="MFS_dom"/>
</dbReference>
<dbReference type="PANTHER" id="PTHR48021">
    <property type="match status" value="1"/>
</dbReference>
<dbReference type="InterPro" id="IPR036259">
    <property type="entry name" value="MFS_trans_sf"/>
</dbReference>
<evidence type="ECO:0000256" key="2">
    <source>
        <dbReference type="ARBA" id="ARBA00022448"/>
    </source>
</evidence>
<keyword evidence="5 8" id="KW-0812">Transmembrane</keyword>